<keyword evidence="12" id="KW-1185">Reference proteome</keyword>
<dbReference type="NCBIfam" id="TIGR00751">
    <property type="entry name" value="menA"/>
    <property type="match status" value="1"/>
</dbReference>
<dbReference type="EC" id="2.5.1.74" evidence="9 10"/>
<protein>
    <recommendedName>
        <fullName evidence="9 10">1,4-dihydroxy-2-naphthoate octaprenyltransferase</fullName>
        <shortName evidence="9">DHNA-octaprenyltransferase</shortName>
        <ecNumber evidence="9 10">2.5.1.74</ecNumber>
    </recommendedName>
</protein>
<feature type="transmembrane region" description="Helical" evidence="9">
    <location>
        <begin position="249"/>
        <end position="267"/>
    </location>
</feature>
<feature type="transmembrane region" description="Helical" evidence="9">
    <location>
        <begin position="129"/>
        <end position="147"/>
    </location>
</feature>
<dbReference type="EMBL" id="AGXS01000025">
    <property type="protein sequence ID" value="EIY45095.1"/>
    <property type="molecule type" value="Genomic_DNA"/>
</dbReference>
<dbReference type="InterPro" id="IPR004657">
    <property type="entry name" value="MenA"/>
</dbReference>
<feature type="transmembrane region" description="Helical" evidence="9">
    <location>
        <begin position="74"/>
        <end position="94"/>
    </location>
</feature>
<dbReference type="GO" id="GO:0046428">
    <property type="term" value="F:1,4-dihydroxy-2-naphthoate polyprenyltransferase activity"/>
    <property type="evidence" value="ECO:0007669"/>
    <property type="project" value="UniProtKB-UniRule"/>
</dbReference>
<dbReference type="PIRSF" id="PIRSF005355">
    <property type="entry name" value="UBIAD1"/>
    <property type="match status" value="1"/>
</dbReference>
<evidence type="ECO:0000256" key="9">
    <source>
        <dbReference type="HAMAP-Rule" id="MF_01937"/>
    </source>
</evidence>
<feature type="transmembrane region" description="Helical" evidence="9">
    <location>
        <begin position="178"/>
        <end position="197"/>
    </location>
</feature>
<keyword evidence="7 9" id="KW-1133">Transmembrane helix</keyword>
<name>I8X2K1_9BACE</name>
<dbReference type="GO" id="GO:0009234">
    <property type="term" value="P:menaquinone biosynthetic process"/>
    <property type="evidence" value="ECO:0007669"/>
    <property type="project" value="UniProtKB-UniRule"/>
</dbReference>
<feature type="transmembrane region" description="Helical" evidence="9">
    <location>
        <begin position="153"/>
        <end position="171"/>
    </location>
</feature>
<dbReference type="InterPro" id="IPR044878">
    <property type="entry name" value="UbiA_sf"/>
</dbReference>
<organism evidence="11 12">
    <name type="scientific">Bacteroides nordii CL02T12C05</name>
    <dbReference type="NCBI Taxonomy" id="997884"/>
    <lineage>
        <taxon>Bacteria</taxon>
        <taxon>Pseudomonadati</taxon>
        <taxon>Bacteroidota</taxon>
        <taxon>Bacteroidia</taxon>
        <taxon>Bacteroidales</taxon>
        <taxon>Bacteroidaceae</taxon>
        <taxon>Bacteroides</taxon>
    </lineage>
</organism>
<feature type="transmembrane region" description="Helical" evidence="9">
    <location>
        <begin position="209"/>
        <end position="228"/>
    </location>
</feature>
<dbReference type="GO" id="GO:0005886">
    <property type="term" value="C:plasma membrane"/>
    <property type="evidence" value="ECO:0007669"/>
    <property type="project" value="UniProtKB-SubCell"/>
</dbReference>
<proteinExistence type="inferred from homology"/>
<evidence type="ECO:0000256" key="10">
    <source>
        <dbReference type="NCBIfam" id="TIGR00751"/>
    </source>
</evidence>
<keyword evidence="8 9" id="KW-0472">Membrane</keyword>
<dbReference type="HOGENOM" id="CLU_043611_1_2_10"/>
<keyword evidence="3 9" id="KW-1003">Cell membrane</keyword>
<reference evidence="11 12" key="1">
    <citation type="submission" date="2012-02" db="EMBL/GenBank/DDBJ databases">
        <title>The Genome Sequence of Bacteroides nordii CL02T12C05.</title>
        <authorList>
            <consortium name="The Broad Institute Genome Sequencing Platform"/>
            <person name="Earl A."/>
            <person name="Ward D."/>
            <person name="Feldgarden M."/>
            <person name="Gevers D."/>
            <person name="Zitomersky N.L."/>
            <person name="Coyne M.J."/>
            <person name="Comstock L.E."/>
            <person name="Young S.K."/>
            <person name="Zeng Q."/>
            <person name="Gargeya S."/>
            <person name="Fitzgerald M."/>
            <person name="Haas B."/>
            <person name="Abouelleil A."/>
            <person name="Alvarado L."/>
            <person name="Arachchi H.M."/>
            <person name="Berlin A."/>
            <person name="Chapman S.B."/>
            <person name="Gearin G."/>
            <person name="Goldberg J."/>
            <person name="Griggs A."/>
            <person name="Gujja S."/>
            <person name="Hansen M."/>
            <person name="Heiman D."/>
            <person name="Howarth C."/>
            <person name="Larimer J."/>
            <person name="Lui A."/>
            <person name="MacDonald P.J.P."/>
            <person name="McCowen C."/>
            <person name="Montmayeur A."/>
            <person name="Murphy C."/>
            <person name="Neiman D."/>
            <person name="Pearson M."/>
            <person name="Priest M."/>
            <person name="Roberts A."/>
            <person name="Saif S."/>
            <person name="Shea T."/>
            <person name="Sisk P."/>
            <person name="Stolte C."/>
            <person name="Sykes S."/>
            <person name="Wortman J."/>
            <person name="Nusbaum C."/>
            <person name="Birren B."/>
        </authorList>
    </citation>
    <scope>NUCLEOTIDE SEQUENCE [LARGE SCALE GENOMIC DNA]</scope>
    <source>
        <strain evidence="11 12">CL02T12C05</strain>
    </source>
</reference>
<dbReference type="Gene3D" id="1.10.357.140">
    <property type="entry name" value="UbiA prenyltransferase"/>
    <property type="match status" value="1"/>
</dbReference>
<evidence type="ECO:0000256" key="6">
    <source>
        <dbReference type="ARBA" id="ARBA00022692"/>
    </source>
</evidence>
<dbReference type="NCBIfam" id="NF004751">
    <property type="entry name" value="PRK06080.1-3"/>
    <property type="match status" value="1"/>
</dbReference>
<evidence type="ECO:0000256" key="4">
    <source>
        <dbReference type="ARBA" id="ARBA00022519"/>
    </source>
</evidence>
<gene>
    <name evidence="9" type="primary">menA</name>
    <name evidence="11" type="ORF">HMPREF1068_03748</name>
</gene>
<dbReference type="Pfam" id="PF01040">
    <property type="entry name" value="UbiA"/>
    <property type="match status" value="1"/>
</dbReference>
<feature type="transmembrane region" description="Helical" evidence="9">
    <location>
        <begin position="273"/>
        <end position="291"/>
    </location>
</feature>
<evidence type="ECO:0000256" key="3">
    <source>
        <dbReference type="ARBA" id="ARBA00022475"/>
    </source>
</evidence>
<dbReference type="InterPro" id="IPR000537">
    <property type="entry name" value="UbiA_prenyltransferase"/>
</dbReference>
<feature type="transmembrane region" description="Helical" evidence="9">
    <location>
        <begin position="51"/>
        <end position="68"/>
    </location>
</feature>
<evidence type="ECO:0000256" key="2">
    <source>
        <dbReference type="ARBA" id="ARBA00022428"/>
    </source>
</evidence>
<dbReference type="FunFam" id="1.10.357.140:FF:000016">
    <property type="entry name" value="1,4-dihydroxy-2-naphthoate octaprenyltransferase"/>
    <property type="match status" value="1"/>
</dbReference>
<dbReference type="eggNOG" id="COG1575">
    <property type="taxonomic scope" value="Bacteria"/>
</dbReference>
<dbReference type="InterPro" id="IPR026046">
    <property type="entry name" value="UBIAD1"/>
</dbReference>
<dbReference type="Proteomes" id="UP000003089">
    <property type="component" value="Unassembled WGS sequence"/>
</dbReference>
<sequence length="329" mass="36715">MLICCQRDIMKTNSKLFFEKQRYRFLKYLCSMEEIKQNSLRAWILAARPKTLAGAATPVLVGTALAYADGQFHWLPALVCFLFAGLMQIAANFINDLFDFLKGTDREDRLGPERACAQGWISPGAMKRGILFTVAIACLIGCILLFYAGWQLILVGILCVMFAFFYTTGPYPLSYNGWGDALVIVFFGFVPVGGTYYVQALTWTPNVTIASFICGLIVDTLLVVNNYRDREADAQSGKRTVVVRFGEPFGRYLYLILGIIAAILSLWLLSETLIPAIITAVIYLTLHIVTWRKMVKIHSGKKLNSILGETSRNMLLMGILLSLSLVISD</sequence>
<evidence type="ECO:0000313" key="12">
    <source>
        <dbReference type="Proteomes" id="UP000003089"/>
    </source>
</evidence>
<dbReference type="PATRIC" id="fig|997884.3.peg.3847"/>
<accession>I8X2K1</accession>
<evidence type="ECO:0000256" key="8">
    <source>
        <dbReference type="ARBA" id="ARBA00023136"/>
    </source>
</evidence>
<evidence type="ECO:0000313" key="11">
    <source>
        <dbReference type="EMBL" id="EIY45095.1"/>
    </source>
</evidence>
<dbReference type="STRING" id="997884.HMPREF1068_03748"/>
<dbReference type="CDD" id="cd13962">
    <property type="entry name" value="PT_UbiA_UBIAD1"/>
    <property type="match status" value="1"/>
</dbReference>
<dbReference type="UniPathway" id="UPA00079">
    <property type="reaction ID" value="UER00168"/>
</dbReference>
<evidence type="ECO:0000256" key="7">
    <source>
        <dbReference type="ARBA" id="ARBA00022989"/>
    </source>
</evidence>
<comment type="function">
    <text evidence="9">Conversion of 1,4-dihydroxy-2-naphthoate (DHNA) to demethylmenaquinone (DMK).</text>
</comment>
<comment type="caution">
    <text evidence="11">The sequence shown here is derived from an EMBL/GenBank/DDBJ whole genome shotgun (WGS) entry which is preliminary data.</text>
</comment>
<keyword evidence="4" id="KW-0997">Cell inner membrane</keyword>
<keyword evidence="5 9" id="KW-0808">Transferase</keyword>
<dbReference type="GO" id="GO:0042371">
    <property type="term" value="P:vitamin K biosynthetic process"/>
    <property type="evidence" value="ECO:0007669"/>
    <property type="project" value="TreeGrafter"/>
</dbReference>
<dbReference type="AlphaFoldDB" id="I8X2K1"/>
<evidence type="ECO:0000256" key="1">
    <source>
        <dbReference type="ARBA" id="ARBA00004141"/>
    </source>
</evidence>
<keyword evidence="2 9" id="KW-0474">Menaquinone biosynthesis</keyword>
<comment type="pathway">
    <text evidence="9">Quinol/quinone metabolism; menaquinone biosynthesis; menaquinol from 1,4-dihydroxy-2-naphthoate: step 1/2.</text>
</comment>
<dbReference type="PANTHER" id="PTHR13929:SF0">
    <property type="entry name" value="UBIA PRENYLTRANSFERASE DOMAIN-CONTAINING PROTEIN 1"/>
    <property type="match status" value="1"/>
</dbReference>
<dbReference type="PANTHER" id="PTHR13929">
    <property type="entry name" value="1,4-DIHYDROXY-2-NAPHTHOATE OCTAPRENYLTRANSFERASE"/>
    <property type="match status" value="1"/>
</dbReference>
<keyword evidence="6 9" id="KW-0812">Transmembrane</keyword>
<comment type="catalytic activity">
    <reaction evidence="9">
        <text>an all-trans-polyprenyl diphosphate + 1,4-dihydroxy-2-naphthoate + H(+) = a 2-demethylmenaquinol + CO2 + diphosphate</text>
        <dbReference type="Rhea" id="RHEA:26478"/>
        <dbReference type="Rhea" id="RHEA-COMP:9563"/>
        <dbReference type="Rhea" id="RHEA-COMP:9564"/>
        <dbReference type="ChEBI" id="CHEBI:11173"/>
        <dbReference type="ChEBI" id="CHEBI:15378"/>
        <dbReference type="ChEBI" id="CHEBI:16526"/>
        <dbReference type="ChEBI" id="CHEBI:33019"/>
        <dbReference type="ChEBI" id="CHEBI:55437"/>
        <dbReference type="ChEBI" id="CHEBI:58914"/>
        <dbReference type="EC" id="2.5.1.74"/>
    </reaction>
</comment>
<comment type="similarity">
    <text evidence="9">Belongs to the MenA family. Type 1 subfamily.</text>
</comment>
<evidence type="ECO:0000256" key="5">
    <source>
        <dbReference type="ARBA" id="ARBA00022679"/>
    </source>
</evidence>
<dbReference type="HAMAP" id="MF_01937">
    <property type="entry name" value="MenA_1"/>
    <property type="match status" value="1"/>
</dbReference>
<comment type="subcellular location">
    <subcellularLocation>
        <location evidence="9">Cell membrane</location>
        <topology evidence="9">Multi-pass membrane protein</topology>
    </subcellularLocation>
    <subcellularLocation>
        <location evidence="1">Membrane</location>
        <topology evidence="1">Multi-pass membrane protein</topology>
    </subcellularLocation>
</comment>